<dbReference type="Proteomes" id="UP000235653">
    <property type="component" value="Unassembled WGS sequence"/>
</dbReference>
<keyword evidence="12 16" id="KW-0239">DNA-directed DNA polymerase</keyword>
<dbReference type="AlphaFoldDB" id="A0A2P5P6J0"/>
<reference evidence="18 19" key="1">
    <citation type="journal article" date="2017" name="ISME J.">
        <title>Grape pomace compost harbors organohalide-respiring Dehalogenimonas species with novel reductive dehalogenase genes.</title>
        <authorList>
            <person name="Yang Y."/>
            <person name="Higgins S.A."/>
            <person name="Yan J."/>
            <person name="Simsir B."/>
            <person name="Chourey K."/>
            <person name="Iyer R."/>
            <person name="Hettich R.L."/>
            <person name="Baldwin B."/>
            <person name="Ogles D.M."/>
            <person name="Loffler F.E."/>
        </authorList>
    </citation>
    <scope>NUCLEOTIDE SEQUENCE [LARGE SCALE GENOMIC DNA]</scope>
    <source>
        <strain evidence="18 19">GP</strain>
    </source>
</reference>
<evidence type="ECO:0000256" key="4">
    <source>
        <dbReference type="ARBA" id="ARBA00022457"/>
    </source>
</evidence>
<dbReference type="PROSITE" id="PS50173">
    <property type="entry name" value="UMUC"/>
    <property type="match status" value="1"/>
</dbReference>
<feature type="region of interest" description="Disordered" evidence="17">
    <location>
        <begin position="390"/>
        <end position="421"/>
    </location>
</feature>
<dbReference type="InterPro" id="IPR053848">
    <property type="entry name" value="IMS_HHH_1"/>
</dbReference>
<dbReference type="GO" id="GO:0003684">
    <property type="term" value="F:damaged DNA binding"/>
    <property type="evidence" value="ECO:0007669"/>
    <property type="project" value="InterPro"/>
</dbReference>
<comment type="subcellular location">
    <subcellularLocation>
        <location evidence="1 16">Cytoplasm</location>
    </subcellularLocation>
</comment>
<organism evidence="18 19">
    <name type="scientific">Dehalogenimonas etheniformans</name>
    <dbReference type="NCBI Taxonomy" id="1536648"/>
    <lineage>
        <taxon>Bacteria</taxon>
        <taxon>Bacillati</taxon>
        <taxon>Chloroflexota</taxon>
        <taxon>Dehalococcoidia</taxon>
        <taxon>Dehalococcoidales</taxon>
        <taxon>Dehalococcoidaceae</taxon>
        <taxon>Dehalogenimonas</taxon>
    </lineage>
</organism>
<keyword evidence="7 16" id="KW-0548">Nucleotidyltransferase</keyword>
<dbReference type="InterPro" id="IPR036775">
    <property type="entry name" value="DNA_pol_Y-fam_lit_finger_sf"/>
</dbReference>
<comment type="caution">
    <text evidence="18">The sequence shown here is derived from an EMBL/GenBank/DDBJ whole genome shotgun (WGS) entry which is preliminary data.</text>
</comment>
<feature type="binding site" evidence="16">
    <location>
        <position position="113"/>
    </location>
    <ligand>
        <name>Mg(2+)</name>
        <dbReference type="ChEBI" id="CHEBI:18420"/>
    </ligand>
</feature>
<dbReference type="Pfam" id="PF21999">
    <property type="entry name" value="IMS_HHH_1"/>
    <property type="match status" value="1"/>
</dbReference>
<evidence type="ECO:0000256" key="10">
    <source>
        <dbReference type="ARBA" id="ARBA00022763"/>
    </source>
</evidence>
<proteinExistence type="inferred from homology"/>
<keyword evidence="4 16" id="KW-0515">Mutator protein</keyword>
<evidence type="ECO:0000313" key="19">
    <source>
        <dbReference type="Proteomes" id="UP000235653"/>
    </source>
</evidence>
<dbReference type="InterPro" id="IPR043502">
    <property type="entry name" value="DNA/RNA_pol_sf"/>
</dbReference>
<keyword evidence="9 16" id="KW-0479">Metal-binding</keyword>
<evidence type="ECO:0000256" key="9">
    <source>
        <dbReference type="ARBA" id="ARBA00022723"/>
    </source>
</evidence>
<name>A0A2P5P6J0_9CHLR</name>
<evidence type="ECO:0000256" key="2">
    <source>
        <dbReference type="ARBA" id="ARBA00010945"/>
    </source>
</evidence>
<feature type="binding site" evidence="16">
    <location>
        <position position="17"/>
    </location>
    <ligand>
        <name>Mg(2+)</name>
        <dbReference type="ChEBI" id="CHEBI:18420"/>
    </ligand>
</feature>
<dbReference type="GO" id="GO:0003887">
    <property type="term" value="F:DNA-directed DNA polymerase activity"/>
    <property type="evidence" value="ECO:0007669"/>
    <property type="project" value="UniProtKB-UniRule"/>
</dbReference>
<dbReference type="Gene3D" id="3.30.1490.100">
    <property type="entry name" value="DNA polymerase, Y-family, little finger domain"/>
    <property type="match status" value="1"/>
</dbReference>
<dbReference type="PANTHER" id="PTHR11076:SF33">
    <property type="entry name" value="DNA POLYMERASE KAPPA"/>
    <property type="match status" value="1"/>
</dbReference>
<protein>
    <recommendedName>
        <fullName evidence="16">DNA polymerase IV</fullName>
        <shortName evidence="16">Pol IV</shortName>
        <ecNumber evidence="16">2.7.7.7</ecNumber>
    </recommendedName>
</protein>
<evidence type="ECO:0000256" key="16">
    <source>
        <dbReference type="HAMAP-Rule" id="MF_01113"/>
    </source>
</evidence>
<keyword evidence="13 16" id="KW-0238">DNA-binding</keyword>
<comment type="function">
    <text evidence="16">Poorly processive, error-prone DNA polymerase involved in untargeted mutagenesis. Copies undamaged DNA at stalled replication forks, which arise in vivo from mismatched or misaligned primer ends. These misaligned primers can be extended by PolIV. Exhibits no 3'-5' exonuclease (proofreading) activity. May be involved in translesional synthesis, in conjunction with the beta clamp from PolIII.</text>
</comment>
<evidence type="ECO:0000256" key="11">
    <source>
        <dbReference type="ARBA" id="ARBA00022842"/>
    </source>
</evidence>
<dbReference type="Gene3D" id="3.40.1170.60">
    <property type="match status" value="1"/>
</dbReference>
<dbReference type="HAMAP" id="MF_01113">
    <property type="entry name" value="DNApol_IV"/>
    <property type="match status" value="1"/>
</dbReference>
<dbReference type="Pfam" id="PF11799">
    <property type="entry name" value="IMS_C"/>
    <property type="match status" value="1"/>
</dbReference>
<evidence type="ECO:0000313" key="18">
    <source>
        <dbReference type="EMBL" id="PPD57889.1"/>
    </source>
</evidence>
<evidence type="ECO:0000256" key="3">
    <source>
        <dbReference type="ARBA" id="ARBA00011245"/>
    </source>
</evidence>
<dbReference type="InterPro" id="IPR022880">
    <property type="entry name" value="DNApol_IV"/>
</dbReference>
<sequence>MSDLNPAEKPRRIMHIDLDAFFVSVEQVFDPSLKGKPVAVGGIPGQGRGVVTTASYEARKFGVHSGMSLIEAQRRCPKCLFIGGNWDRYSEASKKFMAILADFSPFLEPAGIDEAYLEVTGFESIHGSLRAMGEKIRKRIRDEIGIAASIGLAGSKITAKVASKAAKPDGMVEVLVGGEAAFMAPQPIGRMPGVGGVTEKALNSLGIRTLGQLASMPLDSLSSRFGSYGEMLKLHAQGIDRSRVHPPSEAKSISTERTFDHDSRDREFLEATLRYLSEQIGARLRRYGSKGSVVHVRLRWSDFSAITRQKSLGYATDSNEVIFDEALKLLDKALESNRQAVRLLGVGVANLSEGKAQLPLSISASIRSTAIDRALDRIRKRYGFSSIQTGRTLPLGHRSGPRDHPWQRKPASGETGDKADE</sequence>
<dbReference type="GO" id="GO:0006261">
    <property type="term" value="P:DNA-templated DNA replication"/>
    <property type="evidence" value="ECO:0007669"/>
    <property type="project" value="UniProtKB-UniRule"/>
</dbReference>
<dbReference type="PANTHER" id="PTHR11076">
    <property type="entry name" value="DNA REPAIR POLYMERASE UMUC / TRANSFERASE FAMILY MEMBER"/>
    <property type="match status" value="1"/>
</dbReference>
<evidence type="ECO:0000256" key="15">
    <source>
        <dbReference type="ARBA" id="ARBA00049244"/>
    </source>
</evidence>
<evidence type="ECO:0000256" key="8">
    <source>
        <dbReference type="ARBA" id="ARBA00022705"/>
    </source>
</evidence>
<evidence type="ECO:0000256" key="1">
    <source>
        <dbReference type="ARBA" id="ARBA00004496"/>
    </source>
</evidence>
<dbReference type="Gene3D" id="3.30.70.270">
    <property type="match status" value="1"/>
</dbReference>
<dbReference type="FunFam" id="3.30.1490.100:FF:000004">
    <property type="entry name" value="DNA polymerase IV"/>
    <property type="match status" value="1"/>
</dbReference>
<dbReference type="OrthoDB" id="9808813at2"/>
<accession>A0A2P5P6J0</accession>
<dbReference type="GO" id="GO:0000287">
    <property type="term" value="F:magnesium ion binding"/>
    <property type="evidence" value="ECO:0007669"/>
    <property type="project" value="UniProtKB-UniRule"/>
</dbReference>
<dbReference type="GO" id="GO:0009432">
    <property type="term" value="P:SOS response"/>
    <property type="evidence" value="ECO:0007669"/>
    <property type="project" value="TreeGrafter"/>
</dbReference>
<dbReference type="InterPro" id="IPR050116">
    <property type="entry name" value="DNA_polymerase-Y"/>
</dbReference>
<comment type="cofactor">
    <cofactor evidence="16">
        <name>Mg(2+)</name>
        <dbReference type="ChEBI" id="CHEBI:18420"/>
    </cofactor>
    <text evidence="16">Binds 2 magnesium ions per subunit.</text>
</comment>
<evidence type="ECO:0000256" key="7">
    <source>
        <dbReference type="ARBA" id="ARBA00022695"/>
    </source>
</evidence>
<keyword evidence="8 16" id="KW-0235">DNA replication</keyword>
<dbReference type="SUPFAM" id="SSF56672">
    <property type="entry name" value="DNA/RNA polymerases"/>
    <property type="match status" value="1"/>
</dbReference>
<keyword evidence="11 16" id="KW-0460">Magnesium</keyword>
<dbReference type="InterPro" id="IPR001126">
    <property type="entry name" value="UmuC"/>
</dbReference>
<evidence type="ECO:0000256" key="6">
    <source>
        <dbReference type="ARBA" id="ARBA00022679"/>
    </source>
</evidence>
<evidence type="ECO:0000256" key="12">
    <source>
        <dbReference type="ARBA" id="ARBA00022932"/>
    </source>
</evidence>
<dbReference type="FunFam" id="3.40.1170.60:FF:000001">
    <property type="entry name" value="DNA polymerase IV"/>
    <property type="match status" value="1"/>
</dbReference>
<dbReference type="EC" id="2.7.7.7" evidence="16"/>
<dbReference type="InterPro" id="IPR043128">
    <property type="entry name" value="Rev_trsase/Diguanyl_cyclase"/>
</dbReference>
<dbReference type="EMBL" id="JQAN02000010">
    <property type="protein sequence ID" value="PPD57889.1"/>
    <property type="molecule type" value="Genomic_DNA"/>
</dbReference>
<dbReference type="NCBIfam" id="NF002677">
    <property type="entry name" value="PRK02406.1"/>
    <property type="match status" value="1"/>
</dbReference>
<dbReference type="SUPFAM" id="SSF100879">
    <property type="entry name" value="Lesion bypass DNA polymerase (Y-family), little finger domain"/>
    <property type="match status" value="1"/>
</dbReference>
<feature type="site" description="Substrate discrimination" evidence="16">
    <location>
        <position position="22"/>
    </location>
</feature>
<keyword evidence="5 16" id="KW-0963">Cytoplasm</keyword>
<dbReference type="RefSeq" id="WP_102330898.1">
    <property type="nucleotide sequence ID" value="NZ_CP058566.2"/>
</dbReference>
<dbReference type="Pfam" id="PF00817">
    <property type="entry name" value="IMS"/>
    <property type="match status" value="1"/>
</dbReference>
<gene>
    <name evidence="16" type="primary">dinB</name>
    <name evidence="18" type="ORF">JP09_006210</name>
</gene>
<dbReference type="GO" id="GO:0005829">
    <property type="term" value="C:cytosol"/>
    <property type="evidence" value="ECO:0007669"/>
    <property type="project" value="TreeGrafter"/>
</dbReference>
<comment type="similarity">
    <text evidence="2 16">Belongs to the DNA polymerase type-Y family.</text>
</comment>
<dbReference type="CDD" id="cd03586">
    <property type="entry name" value="PolY_Pol_IV_kappa"/>
    <property type="match status" value="1"/>
</dbReference>
<keyword evidence="10 16" id="KW-0227">DNA damage</keyword>
<comment type="catalytic activity">
    <reaction evidence="15 16">
        <text>DNA(n) + a 2'-deoxyribonucleoside 5'-triphosphate = DNA(n+1) + diphosphate</text>
        <dbReference type="Rhea" id="RHEA:22508"/>
        <dbReference type="Rhea" id="RHEA-COMP:17339"/>
        <dbReference type="Rhea" id="RHEA-COMP:17340"/>
        <dbReference type="ChEBI" id="CHEBI:33019"/>
        <dbReference type="ChEBI" id="CHEBI:61560"/>
        <dbReference type="ChEBI" id="CHEBI:173112"/>
        <dbReference type="EC" id="2.7.7.7"/>
    </reaction>
</comment>
<dbReference type="Gene3D" id="1.10.150.20">
    <property type="entry name" value="5' to 3' exonuclease, C-terminal subdomain"/>
    <property type="match status" value="1"/>
</dbReference>
<keyword evidence="6 16" id="KW-0808">Transferase</keyword>
<comment type="subunit">
    <text evidence="3 16">Monomer.</text>
</comment>
<evidence type="ECO:0000256" key="17">
    <source>
        <dbReference type="SAM" id="MobiDB-lite"/>
    </source>
</evidence>
<dbReference type="GO" id="GO:0006281">
    <property type="term" value="P:DNA repair"/>
    <property type="evidence" value="ECO:0007669"/>
    <property type="project" value="UniProtKB-UniRule"/>
</dbReference>
<dbReference type="GO" id="GO:0042276">
    <property type="term" value="P:error-prone translesion synthesis"/>
    <property type="evidence" value="ECO:0007669"/>
    <property type="project" value="TreeGrafter"/>
</dbReference>
<dbReference type="InterPro" id="IPR017961">
    <property type="entry name" value="DNA_pol_Y-fam_little_finger"/>
</dbReference>
<feature type="active site" evidence="16">
    <location>
        <position position="114"/>
    </location>
</feature>
<evidence type="ECO:0000256" key="5">
    <source>
        <dbReference type="ARBA" id="ARBA00022490"/>
    </source>
</evidence>
<evidence type="ECO:0000256" key="13">
    <source>
        <dbReference type="ARBA" id="ARBA00023125"/>
    </source>
</evidence>
<evidence type="ECO:0000256" key="14">
    <source>
        <dbReference type="ARBA" id="ARBA00023204"/>
    </source>
</evidence>
<keyword evidence="19" id="KW-1185">Reference proteome</keyword>
<keyword evidence="14 16" id="KW-0234">DNA repair</keyword>